<accession>A0ACD5UPV1</accession>
<sequence>MEEKYSSQDVVDLSLSLAPAVGWSDAVASPTAWVDGKQVRLFSCLFCDKKFLKSEALGGHQNAHKKERSAAWNSYVYATTSVAVASHGGTSTFRAPSNVEARPGEAPVPPSASMHTSRLRHATTEKLYTIMHSTGAALLSRSTGVSSGDCFASGSELESLDLELRL</sequence>
<reference evidence="1" key="2">
    <citation type="submission" date="2025-09" db="UniProtKB">
        <authorList>
            <consortium name="EnsemblPlants"/>
        </authorList>
    </citation>
    <scope>IDENTIFICATION</scope>
</reference>
<keyword evidence="2" id="KW-1185">Reference proteome</keyword>
<evidence type="ECO:0000313" key="2">
    <source>
        <dbReference type="Proteomes" id="UP001732700"/>
    </source>
</evidence>
<name>A0ACD5UPV1_AVESA</name>
<dbReference type="EnsemblPlants" id="AVESA.00010b.r2.2CG0290430.1">
    <property type="protein sequence ID" value="AVESA.00010b.r2.2CG0290430.1.CDS.1"/>
    <property type="gene ID" value="AVESA.00010b.r2.2CG0290430"/>
</dbReference>
<dbReference type="Proteomes" id="UP001732700">
    <property type="component" value="Chromosome 2C"/>
</dbReference>
<organism evidence="1 2">
    <name type="scientific">Avena sativa</name>
    <name type="common">Oat</name>
    <dbReference type="NCBI Taxonomy" id="4498"/>
    <lineage>
        <taxon>Eukaryota</taxon>
        <taxon>Viridiplantae</taxon>
        <taxon>Streptophyta</taxon>
        <taxon>Embryophyta</taxon>
        <taxon>Tracheophyta</taxon>
        <taxon>Spermatophyta</taxon>
        <taxon>Magnoliopsida</taxon>
        <taxon>Liliopsida</taxon>
        <taxon>Poales</taxon>
        <taxon>Poaceae</taxon>
        <taxon>BOP clade</taxon>
        <taxon>Pooideae</taxon>
        <taxon>Poodae</taxon>
        <taxon>Poeae</taxon>
        <taxon>Poeae Chloroplast Group 1 (Aveneae type)</taxon>
        <taxon>Aveninae</taxon>
        <taxon>Avena</taxon>
    </lineage>
</organism>
<proteinExistence type="predicted"/>
<evidence type="ECO:0000313" key="1">
    <source>
        <dbReference type="EnsemblPlants" id="AVESA.00010b.r2.2CG0290430.1.CDS.1"/>
    </source>
</evidence>
<reference evidence="1" key="1">
    <citation type="submission" date="2021-05" db="EMBL/GenBank/DDBJ databases">
        <authorList>
            <person name="Scholz U."/>
            <person name="Mascher M."/>
            <person name="Fiebig A."/>
        </authorList>
    </citation>
    <scope>NUCLEOTIDE SEQUENCE [LARGE SCALE GENOMIC DNA]</scope>
</reference>
<protein>
    <submittedName>
        <fullName evidence="1">Uncharacterized protein</fullName>
    </submittedName>
</protein>